<feature type="transmembrane region" description="Helical" evidence="1">
    <location>
        <begin position="287"/>
        <end position="306"/>
    </location>
</feature>
<evidence type="ECO:0000259" key="2">
    <source>
        <dbReference type="Pfam" id="PF01757"/>
    </source>
</evidence>
<feature type="transmembrane region" description="Helical" evidence="1">
    <location>
        <begin position="312"/>
        <end position="336"/>
    </location>
</feature>
<dbReference type="InterPro" id="IPR002656">
    <property type="entry name" value="Acyl_transf_3_dom"/>
</dbReference>
<dbReference type="InterPro" id="IPR050879">
    <property type="entry name" value="Acyltransferase_3"/>
</dbReference>
<dbReference type="Pfam" id="PF01757">
    <property type="entry name" value="Acyl_transf_3"/>
    <property type="match status" value="1"/>
</dbReference>
<keyword evidence="4" id="KW-1185">Reference proteome</keyword>
<feature type="transmembrane region" description="Helical" evidence="1">
    <location>
        <begin position="237"/>
        <end position="253"/>
    </location>
</feature>
<dbReference type="PANTHER" id="PTHR23028">
    <property type="entry name" value="ACETYLTRANSFERASE"/>
    <property type="match status" value="1"/>
</dbReference>
<evidence type="ECO:0000313" key="3">
    <source>
        <dbReference type="EMBL" id="MBD1363618.1"/>
    </source>
</evidence>
<feature type="transmembrane region" description="Helical" evidence="1">
    <location>
        <begin position="156"/>
        <end position="179"/>
    </location>
</feature>
<keyword evidence="3" id="KW-0808">Transferase</keyword>
<keyword evidence="3" id="KW-0012">Acyltransferase</keyword>
<feature type="transmembrane region" description="Helical" evidence="1">
    <location>
        <begin position="20"/>
        <end position="39"/>
    </location>
</feature>
<feature type="transmembrane region" description="Helical" evidence="1">
    <location>
        <begin position="259"/>
        <end position="275"/>
    </location>
</feature>
<feature type="transmembrane region" description="Helical" evidence="1">
    <location>
        <begin position="186"/>
        <end position="203"/>
    </location>
</feature>
<keyword evidence="1" id="KW-1133">Transmembrane helix</keyword>
<feature type="domain" description="Acyltransferase 3" evidence="2">
    <location>
        <begin position="13"/>
        <end position="329"/>
    </location>
</feature>
<sequence>MITIKQLDRGRDNNFDQIRFIAATLVIFSHAYLVTGAFGREPLINAVGFTDLGEVGVKVFFTISGYLVTKSLYSQPTLGSFVWARVLRIFPALFVSVLFCALVIGPICTTLPLGEYLFNRVTLRFIWRLATLHNFSNVLPGTFGQNPYPAAINNPVWTLAAELLFYAVVLALGLILLIWKKQFNTILKALPVLIAVLVFFAGITYDAGYMHWVLSWAVLFGLGAFCYFFCRYIIISIPLFCGLLLTSIAFFYFKLPMLMWVYNITLVYGVFIFAYHPRLQVKGFHKLGDLSYGLYIYAFPIQQLVVAKIPGISITGVFFMAYIPALGLAALSWYFVEKPALKLKSRPSVKIP</sequence>
<gene>
    <name evidence="3" type="ORF">IDJ77_07335</name>
</gene>
<accession>A0ABR7WN85</accession>
<dbReference type="Proteomes" id="UP000606600">
    <property type="component" value="Unassembled WGS sequence"/>
</dbReference>
<evidence type="ECO:0000256" key="1">
    <source>
        <dbReference type="SAM" id="Phobius"/>
    </source>
</evidence>
<feature type="transmembrane region" description="Helical" evidence="1">
    <location>
        <begin position="209"/>
        <end position="230"/>
    </location>
</feature>
<keyword evidence="1" id="KW-0812">Transmembrane</keyword>
<protein>
    <submittedName>
        <fullName evidence="3">Acyltransferase</fullName>
    </submittedName>
</protein>
<keyword evidence="1" id="KW-0472">Membrane</keyword>
<name>A0ABR7WN85_9SPHI</name>
<dbReference type="GO" id="GO:0016746">
    <property type="term" value="F:acyltransferase activity"/>
    <property type="evidence" value="ECO:0007669"/>
    <property type="project" value="UniProtKB-KW"/>
</dbReference>
<organism evidence="3 4">
    <name type="scientific">Mucilaginibacter pankratovii</name>
    <dbReference type="NCBI Taxonomy" id="2772110"/>
    <lineage>
        <taxon>Bacteria</taxon>
        <taxon>Pseudomonadati</taxon>
        <taxon>Bacteroidota</taxon>
        <taxon>Sphingobacteriia</taxon>
        <taxon>Sphingobacteriales</taxon>
        <taxon>Sphingobacteriaceae</taxon>
        <taxon>Mucilaginibacter</taxon>
    </lineage>
</organism>
<proteinExistence type="predicted"/>
<dbReference type="RefSeq" id="WP_191188288.1">
    <property type="nucleotide sequence ID" value="NZ_JACWMY010000003.1"/>
</dbReference>
<dbReference type="EMBL" id="JACWMY010000003">
    <property type="protein sequence ID" value="MBD1363618.1"/>
    <property type="molecule type" value="Genomic_DNA"/>
</dbReference>
<comment type="caution">
    <text evidence="3">The sequence shown here is derived from an EMBL/GenBank/DDBJ whole genome shotgun (WGS) entry which is preliminary data.</text>
</comment>
<evidence type="ECO:0000313" key="4">
    <source>
        <dbReference type="Proteomes" id="UP000606600"/>
    </source>
</evidence>
<reference evidence="3 4" key="1">
    <citation type="submission" date="2020-09" db="EMBL/GenBank/DDBJ databases">
        <title>Novel species of Mucilaginibacter isolated from a glacier on the Tibetan Plateau.</title>
        <authorList>
            <person name="Liu Q."/>
            <person name="Xin Y.-H."/>
        </authorList>
    </citation>
    <scope>NUCLEOTIDE SEQUENCE [LARGE SCALE GENOMIC DNA]</scope>
    <source>
        <strain evidence="3 4">ZT4R22</strain>
    </source>
</reference>
<feature type="transmembrane region" description="Helical" evidence="1">
    <location>
        <begin position="89"/>
        <end position="113"/>
    </location>
</feature>